<dbReference type="CDD" id="cd11660">
    <property type="entry name" value="SANT_TRF"/>
    <property type="match status" value="2"/>
</dbReference>
<dbReference type="Proteomes" id="UP000799767">
    <property type="component" value="Unassembled WGS sequence"/>
</dbReference>
<feature type="domain" description="HTH myb-type" evidence="4">
    <location>
        <begin position="156"/>
        <end position="215"/>
    </location>
</feature>
<dbReference type="PROSITE" id="PS50090">
    <property type="entry name" value="MYB_LIKE"/>
    <property type="match status" value="2"/>
</dbReference>
<dbReference type="Pfam" id="PF00249">
    <property type="entry name" value="Myb_DNA-binding"/>
    <property type="match status" value="2"/>
</dbReference>
<feature type="region of interest" description="Disordered" evidence="2">
    <location>
        <begin position="330"/>
        <end position="354"/>
    </location>
</feature>
<dbReference type="PANTHER" id="PTHR46734">
    <property type="entry name" value="TELOMERIC REPEAT-BINDING FACTOR 1 TERF1"/>
    <property type="match status" value="1"/>
</dbReference>
<feature type="domain" description="Myb-like" evidence="3">
    <location>
        <begin position="156"/>
        <end position="208"/>
    </location>
</feature>
<feature type="compositionally biased region" description="Basic and acidic residues" evidence="2">
    <location>
        <begin position="22"/>
        <end position="43"/>
    </location>
</feature>
<dbReference type="EMBL" id="MU001632">
    <property type="protein sequence ID" value="KAF2486101.1"/>
    <property type="molecule type" value="Genomic_DNA"/>
</dbReference>
<dbReference type="InterPro" id="IPR017930">
    <property type="entry name" value="Myb_dom"/>
</dbReference>
<gene>
    <name evidence="5" type="ORF">BDY17DRAFT_320923</name>
</gene>
<dbReference type="OrthoDB" id="608866at2759"/>
<evidence type="ECO:0000313" key="6">
    <source>
        <dbReference type="Proteomes" id="UP000799767"/>
    </source>
</evidence>
<evidence type="ECO:0000259" key="4">
    <source>
        <dbReference type="PROSITE" id="PS51294"/>
    </source>
</evidence>
<name>A0A6A6Q248_9PEZI</name>
<evidence type="ECO:0000256" key="2">
    <source>
        <dbReference type="SAM" id="MobiDB-lite"/>
    </source>
</evidence>
<evidence type="ECO:0000259" key="3">
    <source>
        <dbReference type="PROSITE" id="PS50090"/>
    </source>
</evidence>
<keyword evidence="1" id="KW-0539">Nucleus</keyword>
<dbReference type="PROSITE" id="PS51294">
    <property type="entry name" value="HTH_MYB"/>
    <property type="match status" value="1"/>
</dbReference>
<dbReference type="PANTHER" id="PTHR46734:SF1">
    <property type="entry name" value="TELOMERIC REPEAT-BINDING FACTOR 1"/>
    <property type="match status" value="1"/>
</dbReference>
<dbReference type="SMART" id="SM00717">
    <property type="entry name" value="SANT"/>
    <property type="match status" value="2"/>
</dbReference>
<dbReference type="AlphaFoldDB" id="A0A6A6Q248"/>
<accession>A0A6A6Q248</accession>
<feature type="compositionally biased region" description="Basic and acidic residues" evidence="2">
    <location>
        <begin position="144"/>
        <end position="153"/>
    </location>
</feature>
<dbReference type="InterPro" id="IPR001005">
    <property type="entry name" value="SANT/Myb"/>
</dbReference>
<dbReference type="GeneID" id="54477533"/>
<dbReference type="SUPFAM" id="SSF46689">
    <property type="entry name" value="Homeodomain-like"/>
    <property type="match status" value="2"/>
</dbReference>
<dbReference type="Gene3D" id="1.10.246.220">
    <property type="match status" value="1"/>
</dbReference>
<feature type="region of interest" description="Disordered" evidence="2">
    <location>
        <begin position="231"/>
        <end position="250"/>
    </location>
</feature>
<protein>
    <recommendedName>
        <fullName evidence="7">Myb-like domain-containing protein</fullName>
    </recommendedName>
</protein>
<feature type="domain" description="Myb-like" evidence="3">
    <location>
        <begin position="270"/>
        <end position="323"/>
    </location>
</feature>
<proteinExistence type="predicted"/>
<organism evidence="5 6">
    <name type="scientific">Neohortaea acidophila</name>
    <dbReference type="NCBI Taxonomy" id="245834"/>
    <lineage>
        <taxon>Eukaryota</taxon>
        <taxon>Fungi</taxon>
        <taxon>Dikarya</taxon>
        <taxon>Ascomycota</taxon>
        <taxon>Pezizomycotina</taxon>
        <taxon>Dothideomycetes</taxon>
        <taxon>Dothideomycetidae</taxon>
        <taxon>Mycosphaerellales</taxon>
        <taxon>Teratosphaeriaceae</taxon>
        <taxon>Neohortaea</taxon>
    </lineage>
</organism>
<keyword evidence="6" id="KW-1185">Reference proteome</keyword>
<dbReference type="InterPro" id="IPR052450">
    <property type="entry name" value="TRBD-Containing_Protein"/>
</dbReference>
<dbReference type="Gene3D" id="1.10.10.60">
    <property type="entry name" value="Homeodomain-like"/>
    <property type="match status" value="1"/>
</dbReference>
<reference evidence="5" key="1">
    <citation type="journal article" date="2020" name="Stud. Mycol.">
        <title>101 Dothideomycetes genomes: a test case for predicting lifestyles and emergence of pathogens.</title>
        <authorList>
            <person name="Haridas S."/>
            <person name="Albert R."/>
            <person name="Binder M."/>
            <person name="Bloem J."/>
            <person name="Labutti K."/>
            <person name="Salamov A."/>
            <person name="Andreopoulos B."/>
            <person name="Baker S."/>
            <person name="Barry K."/>
            <person name="Bills G."/>
            <person name="Bluhm B."/>
            <person name="Cannon C."/>
            <person name="Castanera R."/>
            <person name="Culley D."/>
            <person name="Daum C."/>
            <person name="Ezra D."/>
            <person name="Gonzalez J."/>
            <person name="Henrissat B."/>
            <person name="Kuo A."/>
            <person name="Liang C."/>
            <person name="Lipzen A."/>
            <person name="Lutzoni F."/>
            <person name="Magnuson J."/>
            <person name="Mondo S."/>
            <person name="Nolan M."/>
            <person name="Ohm R."/>
            <person name="Pangilinan J."/>
            <person name="Park H.-J."/>
            <person name="Ramirez L."/>
            <person name="Alfaro M."/>
            <person name="Sun H."/>
            <person name="Tritt A."/>
            <person name="Yoshinaga Y."/>
            <person name="Zwiers L.-H."/>
            <person name="Turgeon B."/>
            <person name="Goodwin S."/>
            <person name="Spatafora J."/>
            <person name="Crous P."/>
            <person name="Grigoriev I."/>
        </authorList>
    </citation>
    <scope>NUCLEOTIDE SEQUENCE</scope>
    <source>
        <strain evidence="5">CBS 113389</strain>
    </source>
</reference>
<feature type="region of interest" description="Disordered" evidence="2">
    <location>
        <begin position="1"/>
        <end position="163"/>
    </location>
</feature>
<dbReference type="InterPro" id="IPR009057">
    <property type="entry name" value="Homeodomain-like_sf"/>
</dbReference>
<evidence type="ECO:0000256" key="1">
    <source>
        <dbReference type="ARBA" id="ARBA00023242"/>
    </source>
</evidence>
<feature type="region of interest" description="Disordered" evidence="2">
    <location>
        <begin position="366"/>
        <end position="394"/>
    </location>
</feature>
<evidence type="ECO:0000313" key="5">
    <source>
        <dbReference type="EMBL" id="KAF2486101.1"/>
    </source>
</evidence>
<dbReference type="RefSeq" id="XP_033592670.1">
    <property type="nucleotide sequence ID" value="XM_033736531.1"/>
</dbReference>
<sequence length="523" mass="56961">MAHPDLPRLGLPVRPSPVEPHAVTEKHPLNRTTRLDNAAKEDFFPPLLDKSPDSGFGRAAKRRKSGVPSSLDLPKLPAVQHGAKRLRIPPTLSGLHQPPPDAGLLPSMSIKQPLPAGNKSGVDGVVGRKSTKPQEHPQAQARSNDTRSSDRHSPAKAKRKHNKWTELETADLLKGVAKYGIGKWTQILNHPDYQFEGRSALDLKDRFRVCRPDDYHLSQAQSSRTKALGKHWGSGALLPPNSTPLRPKVSGRVSTSQLHELGIDEPFEKSTRRQRTLYTAAEDQALLRGFQEHGNSWAAIRKSHDVLRNRRTTDLRDRFRTRYPEEFAKIGLAPRPKHSTAKARPERHADRGGQNVVGVAIQPRDEQASPLAPAKGPDSSMAIPSATDTRKSQPTAILHVDDVFWGAPFEFDNADSEPITLDRGILDWAYDPRRSEANTDGSTFGLSRPTANNPLLASNAGAPPTSTSLAGNALPSLASITAVASANGFTEPLELPSMVGSFGSLETDGRAGGHFMSMDELLS</sequence>
<evidence type="ECO:0008006" key="7">
    <source>
        <dbReference type="Google" id="ProtNLM"/>
    </source>
</evidence>